<dbReference type="PANTHER" id="PTHR12526">
    <property type="entry name" value="GLYCOSYLTRANSFERASE"/>
    <property type="match status" value="1"/>
</dbReference>
<evidence type="ECO:0000313" key="2">
    <source>
        <dbReference type="EMBL" id="UVI31534.1"/>
    </source>
</evidence>
<dbReference type="PANTHER" id="PTHR12526:SF630">
    <property type="entry name" value="GLYCOSYLTRANSFERASE"/>
    <property type="match status" value="1"/>
</dbReference>
<organism evidence="2 3">
    <name type="scientific">Paenibacillus spongiae</name>
    <dbReference type="NCBI Taxonomy" id="2909671"/>
    <lineage>
        <taxon>Bacteria</taxon>
        <taxon>Bacillati</taxon>
        <taxon>Bacillota</taxon>
        <taxon>Bacilli</taxon>
        <taxon>Bacillales</taxon>
        <taxon>Paenibacillaceae</taxon>
        <taxon>Paenibacillus</taxon>
    </lineage>
</organism>
<dbReference type="EMBL" id="CP091430">
    <property type="protein sequence ID" value="UVI31534.1"/>
    <property type="molecule type" value="Genomic_DNA"/>
</dbReference>
<dbReference type="CDD" id="cd03811">
    <property type="entry name" value="GT4_GT28_WabH-like"/>
    <property type="match status" value="1"/>
</dbReference>
<evidence type="ECO:0000313" key="3">
    <source>
        <dbReference type="Proteomes" id="UP001057877"/>
    </source>
</evidence>
<feature type="domain" description="Glycosyl transferase family 1" evidence="1">
    <location>
        <begin position="215"/>
        <end position="370"/>
    </location>
</feature>
<accession>A0ABY5SCN5</accession>
<proteinExistence type="predicted"/>
<dbReference type="RefSeq" id="WP_258387596.1">
    <property type="nucleotide sequence ID" value="NZ_CP091430.1"/>
</dbReference>
<dbReference type="Gene3D" id="3.40.50.2000">
    <property type="entry name" value="Glycogen Phosphorylase B"/>
    <property type="match status" value="2"/>
</dbReference>
<sequence length="393" mass="45429">MKKNLLFVMNNLNCGGAEKALIALLNTIDYSAYTVDLLLFRREGIFLADVPKQVNLLEEPQDYSYFNMPIKAAIKDCVHKRRFDVAIARACAAFIFRSEKNRVRCEQRVWKYLSKALPSLSKQYDAAIGYLEKNPIYFCIEKVNATKKIGFIHNDYDQLGMDPSIDRSYFEQLDNIVTVSEGCVKVLKDRFPMFEPKIKLMYNIVSPDVIKRLSQRKVDLRHKGISIVSVGRLHYQKGFEMAVEACAMLIEDGYDIKWYVVGEGDEREKLERLIKERKLEAAFILTGVKDNPYPYIRQCDIYVQTSLFEGHCLTITEAKILKRPIVSTDFNVIHAQIQNEKNGLIVKQDPASIFEGIKRLISDKELRDSFEHHLSKEHLGTESEIEKLYQFIS</sequence>
<dbReference type="InterPro" id="IPR001296">
    <property type="entry name" value="Glyco_trans_1"/>
</dbReference>
<evidence type="ECO:0000259" key="1">
    <source>
        <dbReference type="Pfam" id="PF00534"/>
    </source>
</evidence>
<dbReference type="Proteomes" id="UP001057877">
    <property type="component" value="Chromosome"/>
</dbReference>
<reference evidence="2" key="1">
    <citation type="submission" date="2022-01" db="EMBL/GenBank/DDBJ databases">
        <title>Paenibacillus spongiae sp. nov., isolated from marine sponge.</title>
        <authorList>
            <person name="Li Z."/>
            <person name="Zhang M."/>
        </authorList>
    </citation>
    <scope>NUCLEOTIDE SEQUENCE</scope>
    <source>
        <strain evidence="2">PHS-Z3</strain>
    </source>
</reference>
<gene>
    <name evidence="2" type="ORF">L1F29_06855</name>
</gene>
<keyword evidence="3" id="KW-1185">Reference proteome</keyword>
<dbReference type="SUPFAM" id="SSF53756">
    <property type="entry name" value="UDP-Glycosyltransferase/glycogen phosphorylase"/>
    <property type="match status" value="1"/>
</dbReference>
<name>A0ABY5SCN5_9BACL</name>
<protein>
    <submittedName>
        <fullName evidence="2">Glycosyltransferase</fullName>
    </submittedName>
</protein>
<dbReference type="Pfam" id="PF00534">
    <property type="entry name" value="Glycos_transf_1"/>
    <property type="match status" value="1"/>
</dbReference>